<gene>
    <name evidence="1 2" type="primary">gatC</name>
    <name evidence="2" type="ORF">RBB77_05370</name>
</gene>
<comment type="function">
    <text evidence="1">Allows the formation of correctly charged Asn-tRNA(Asn) or Gln-tRNA(Gln) through the transamidation of misacylated Asp-tRNA(Asn) or Glu-tRNA(Gln) in organisms which lack either or both of asparaginyl-tRNA or glutaminyl-tRNA synthetases. The reaction takes place in the presence of glutamine and ATP through an activated phospho-Asp-tRNA(Asn) or phospho-Glu-tRNA(Gln).</text>
</comment>
<dbReference type="RefSeq" id="WP_353065354.1">
    <property type="nucleotide sequence ID" value="NZ_CP132942.1"/>
</dbReference>
<dbReference type="EMBL" id="CP132942">
    <property type="protein sequence ID" value="XCB34325.1"/>
    <property type="molecule type" value="Genomic_DNA"/>
</dbReference>
<dbReference type="AlphaFoldDB" id="A0AAU7ZTP3"/>
<protein>
    <recommendedName>
        <fullName evidence="1">Aspartyl/glutamyl-tRNA(Asn/Gln) amidotransferase subunit C</fullName>
        <shortName evidence="1">Asp/Glu-ADT subunit C</shortName>
        <ecNumber evidence="1">6.3.5.-</ecNumber>
    </recommendedName>
</protein>
<evidence type="ECO:0000313" key="2">
    <source>
        <dbReference type="EMBL" id="XCB34325.1"/>
    </source>
</evidence>
<dbReference type="GO" id="GO:0070681">
    <property type="term" value="P:glutaminyl-tRNAGln biosynthesis via transamidation"/>
    <property type="evidence" value="ECO:0007669"/>
    <property type="project" value="TreeGrafter"/>
</dbReference>
<reference evidence="2" key="2">
    <citation type="journal article" date="2024" name="Environ. Microbiol.">
        <title>Genome analysis and description of Tunturibacter gen. nov. expands the diversity of Terriglobia in tundra soils.</title>
        <authorList>
            <person name="Messyasz A."/>
            <person name="Mannisto M.K."/>
            <person name="Kerkhof L.J."/>
            <person name="Haggblom M.M."/>
        </authorList>
    </citation>
    <scope>NUCLEOTIDE SEQUENCE</scope>
    <source>
        <strain evidence="2">X5P6</strain>
    </source>
</reference>
<dbReference type="EC" id="6.3.5.-" evidence="1"/>
<dbReference type="PANTHER" id="PTHR15004">
    <property type="entry name" value="GLUTAMYL-TRNA(GLN) AMIDOTRANSFERASE SUBUNIT C, MITOCHONDRIAL"/>
    <property type="match status" value="1"/>
</dbReference>
<dbReference type="InterPro" id="IPR003837">
    <property type="entry name" value="GatC"/>
</dbReference>
<dbReference type="GO" id="GO:0050567">
    <property type="term" value="F:glutaminyl-tRNA synthase (glutamine-hydrolyzing) activity"/>
    <property type="evidence" value="ECO:0007669"/>
    <property type="project" value="UniProtKB-UniRule"/>
</dbReference>
<dbReference type="GO" id="GO:0006450">
    <property type="term" value="P:regulation of translational fidelity"/>
    <property type="evidence" value="ECO:0007669"/>
    <property type="project" value="InterPro"/>
</dbReference>
<dbReference type="InterPro" id="IPR036113">
    <property type="entry name" value="Asp/Glu-ADT_sf_sub_c"/>
</dbReference>
<reference evidence="2" key="1">
    <citation type="submission" date="2023-08" db="EMBL/GenBank/DDBJ databases">
        <authorList>
            <person name="Messyasz A."/>
            <person name="Mannisto M.K."/>
            <person name="Kerkhof L.J."/>
            <person name="Haggblom M."/>
        </authorList>
    </citation>
    <scope>NUCLEOTIDE SEQUENCE</scope>
    <source>
        <strain evidence="2">X5P6</strain>
    </source>
</reference>
<keyword evidence="1" id="KW-0067">ATP-binding</keyword>
<keyword evidence="1" id="KW-0547">Nucleotide-binding</keyword>
<dbReference type="SUPFAM" id="SSF141000">
    <property type="entry name" value="Glu-tRNAGln amidotransferase C subunit"/>
    <property type="match status" value="1"/>
</dbReference>
<name>A0AAU7ZTP3_9BACT</name>
<comment type="subunit">
    <text evidence="1">Heterotrimer of A, B and C subunits.</text>
</comment>
<dbReference type="HAMAP" id="MF_00122">
    <property type="entry name" value="GatC"/>
    <property type="match status" value="1"/>
</dbReference>
<sequence>MNEHAGVTLDDVRRVAELANLELTAAEEPRMQRDLNAILGHIDQLNELDTTGVPPMTQVGEMLGGTLLGRGEVLRMDEVRPSLDRSEVMSAAPETDGRFFKVPKVIER</sequence>
<comment type="catalytic activity">
    <reaction evidence="1">
        <text>L-aspartyl-tRNA(Asn) + L-glutamine + ATP + H2O = L-asparaginyl-tRNA(Asn) + L-glutamate + ADP + phosphate + 2 H(+)</text>
        <dbReference type="Rhea" id="RHEA:14513"/>
        <dbReference type="Rhea" id="RHEA-COMP:9674"/>
        <dbReference type="Rhea" id="RHEA-COMP:9677"/>
        <dbReference type="ChEBI" id="CHEBI:15377"/>
        <dbReference type="ChEBI" id="CHEBI:15378"/>
        <dbReference type="ChEBI" id="CHEBI:29985"/>
        <dbReference type="ChEBI" id="CHEBI:30616"/>
        <dbReference type="ChEBI" id="CHEBI:43474"/>
        <dbReference type="ChEBI" id="CHEBI:58359"/>
        <dbReference type="ChEBI" id="CHEBI:78515"/>
        <dbReference type="ChEBI" id="CHEBI:78516"/>
        <dbReference type="ChEBI" id="CHEBI:456216"/>
    </reaction>
</comment>
<dbReference type="Pfam" id="PF02686">
    <property type="entry name" value="GatC"/>
    <property type="match status" value="1"/>
</dbReference>
<keyword evidence="1" id="KW-0648">Protein biosynthesis</keyword>
<comment type="catalytic activity">
    <reaction evidence="1">
        <text>L-glutamyl-tRNA(Gln) + L-glutamine + ATP + H2O = L-glutaminyl-tRNA(Gln) + L-glutamate + ADP + phosphate + H(+)</text>
        <dbReference type="Rhea" id="RHEA:17521"/>
        <dbReference type="Rhea" id="RHEA-COMP:9681"/>
        <dbReference type="Rhea" id="RHEA-COMP:9684"/>
        <dbReference type="ChEBI" id="CHEBI:15377"/>
        <dbReference type="ChEBI" id="CHEBI:15378"/>
        <dbReference type="ChEBI" id="CHEBI:29985"/>
        <dbReference type="ChEBI" id="CHEBI:30616"/>
        <dbReference type="ChEBI" id="CHEBI:43474"/>
        <dbReference type="ChEBI" id="CHEBI:58359"/>
        <dbReference type="ChEBI" id="CHEBI:78520"/>
        <dbReference type="ChEBI" id="CHEBI:78521"/>
        <dbReference type="ChEBI" id="CHEBI:456216"/>
    </reaction>
</comment>
<evidence type="ECO:0000256" key="1">
    <source>
        <dbReference type="HAMAP-Rule" id="MF_00122"/>
    </source>
</evidence>
<dbReference type="GO" id="GO:0005524">
    <property type="term" value="F:ATP binding"/>
    <property type="evidence" value="ECO:0007669"/>
    <property type="project" value="UniProtKB-KW"/>
</dbReference>
<dbReference type="Gene3D" id="1.10.20.60">
    <property type="entry name" value="Glu-tRNAGln amidotransferase C subunit, N-terminal domain"/>
    <property type="match status" value="1"/>
</dbReference>
<proteinExistence type="inferred from homology"/>
<dbReference type="NCBIfam" id="TIGR00135">
    <property type="entry name" value="gatC"/>
    <property type="match status" value="1"/>
</dbReference>
<dbReference type="KEGG" id="tpsc:RBB77_05370"/>
<keyword evidence="1" id="KW-0436">Ligase</keyword>
<organism evidence="2">
    <name type="scientific">Tunturiibacter psychrotolerans</name>
    <dbReference type="NCBI Taxonomy" id="3069686"/>
    <lineage>
        <taxon>Bacteria</taxon>
        <taxon>Pseudomonadati</taxon>
        <taxon>Acidobacteriota</taxon>
        <taxon>Terriglobia</taxon>
        <taxon>Terriglobales</taxon>
        <taxon>Acidobacteriaceae</taxon>
        <taxon>Tunturiibacter</taxon>
    </lineage>
</organism>
<dbReference type="PANTHER" id="PTHR15004:SF0">
    <property type="entry name" value="GLUTAMYL-TRNA(GLN) AMIDOTRANSFERASE SUBUNIT C, MITOCHONDRIAL"/>
    <property type="match status" value="1"/>
</dbReference>
<accession>A0AAU7ZTP3</accession>
<dbReference type="GO" id="GO:0006412">
    <property type="term" value="P:translation"/>
    <property type="evidence" value="ECO:0007669"/>
    <property type="project" value="UniProtKB-UniRule"/>
</dbReference>
<comment type="similarity">
    <text evidence="1">Belongs to the GatC family.</text>
</comment>